<name>A0A5N7CVY4_9EURO</name>
<gene>
    <name evidence="2" type="ORF">BDV37DRAFT_49192</name>
</gene>
<evidence type="ECO:0000313" key="3">
    <source>
        <dbReference type="Proteomes" id="UP000325579"/>
    </source>
</evidence>
<accession>A0A5N7CVY4</accession>
<evidence type="ECO:0000313" key="2">
    <source>
        <dbReference type="EMBL" id="KAE8397743.1"/>
    </source>
</evidence>
<proteinExistence type="predicted"/>
<dbReference type="EMBL" id="ML736880">
    <property type="protein sequence ID" value="KAE8397743.1"/>
    <property type="molecule type" value="Genomic_DNA"/>
</dbReference>
<feature type="region of interest" description="Disordered" evidence="1">
    <location>
        <begin position="54"/>
        <end position="82"/>
    </location>
</feature>
<evidence type="ECO:0000256" key="1">
    <source>
        <dbReference type="SAM" id="MobiDB-lite"/>
    </source>
</evidence>
<protein>
    <submittedName>
        <fullName evidence="2">Uncharacterized protein</fullName>
    </submittedName>
</protein>
<keyword evidence="3" id="KW-1185">Reference proteome</keyword>
<dbReference type="GeneID" id="43675450"/>
<dbReference type="AlphaFoldDB" id="A0A5N7CVY4"/>
<sequence length="157" mass="17973">MKEQKGKRSLRRDRCSFSGFMVHGISSSNQSGRSSLWVLHHYRLNYYNTFPEKKSDLNTQSISDSSGRRTTRAKLKKEYNPKSRKRAIRLYSSFQYPEKETTDLFHPACAKTKPTGAAEERVTRPIKPISHQFLGGNRARLTGTPSRTVPRSLPLIS</sequence>
<feature type="region of interest" description="Disordered" evidence="1">
    <location>
        <begin position="136"/>
        <end position="157"/>
    </location>
</feature>
<reference evidence="2 3" key="1">
    <citation type="submission" date="2019-04" db="EMBL/GenBank/DDBJ databases">
        <authorList>
            <consortium name="DOE Joint Genome Institute"/>
            <person name="Mondo S."/>
            <person name="Kjaerbolling I."/>
            <person name="Vesth T."/>
            <person name="Frisvad J.C."/>
            <person name="Nybo J.L."/>
            <person name="Theobald S."/>
            <person name="Kildgaard S."/>
            <person name="Isbrandt T."/>
            <person name="Kuo A."/>
            <person name="Sato A."/>
            <person name="Lyhne E.K."/>
            <person name="Kogle M.E."/>
            <person name="Wiebenga A."/>
            <person name="Kun R.S."/>
            <person name="Lubbers R.J."/>
            <person name="Makela M.R."/>
            <person name="Barry K."/>
            <person name="Chovatia M."/>
            <person name="Clum A."/>
            <person name="Daum C."/>
            <person name="Haridas S."/>
            <person name="He G."/>
            <person name="LaButti K."/>
            <person name="Lipzen A."/>
            <person name="Riley R."/>
            <person name="Salamov A."/>
            <person name="Simmons B.A."/>
            <person name="Magnuson J.K."/>
            <person name="Henrissat B."/>
            <person name="Mortensen U.H."/>
            <person name="Larsen T.O."/>
            <person name="Devries R.P."/>
            <person name="Grigoriev I.V."/>
            <person name="Machida M."/>
            <person name="Baker S.E."/>
            <person name="Andersen M.R."/>
            <person name="Cantor M.N."/>
            <person name="Hua S.X."/>
        </authorList>
    </citation>
    <scope>NUCLEOTIDE SEQUENCE [LARGE SCALE GENOMIC DNA]</scope>
    <source>
        <strain evidence="2 3">CBS 119388</strain>
    </source>
</reference>
<dbReference type="Proteomes" id="UP000325579">
    <property type="component" value="Unassembled WGS sequence"/>
</dbReference>
<dbReference type="RefSeq" id="XP_031935062.1">
    <property type="nucleotide sequence ID" value="XM_032090759.1"/>
</dbReference>
<organism evidence="2 3">
    <name type="scientific">Aspergillus pseudonomiae</name>
    <dbReference type="NCBI Taxonomy" id="1506151"/>
    <lineage>
        <taxon>Eukaryota</taxon>
        <taxon>Fungi</taxon>
        <taxon>Dikarya</taxon>
        <taxon>Ascomycota</taxon>
        <taxon>Pezizomycotina</taxon>
        <taxon>Eurotiomycetes</taxon>
        <taxon>Eurotiomycetidae</taxon>
        <taxon>Eurotiales</taxon>
        <taxon>Aspergillaceae</taxon>
        <taxon>Aspergillus</taxon>
        <taxon>Aspergillus subgen. Circumdati</taxon>
    </lineage>
</organism>